<proteinExistence type="predicted"/>
<accession>A0A1G9BKV3</accession>
<dbReference type="Gene3D" id="3.20.20.140">
    <property type="entry name" value="Metal-dependent hydrolases"/>
    <property type="match status" value="1"/>
</dbReference>
<feature type="region of interest" description="Disordered" evidence="1">
    <location>
        <begin position="153"/>
        <end position="181"/>
    </location>
</feature>
<dbReference type="InterPro" id="IPR051781">
    <property type="entry name" value="Metallo-dep_Hydrolase"/>
</dbReference>
<organism evidence="3 4">
    <name type="scientific">Catalinimonas alkaloidigena</name>
    <dbReference type="NCBI Taxonomy" id="1075417"/>
    <lineage>
        <taxon>Bacteria</taxon>
        <taxon>Pseudomonadati</taxon>
        <taxon>Bacteroidota</taxon>
        <taxon>Cytophagia</taxon>
        <taxon>Cytophagales</taxon>
        <taxon>Catalimonadaceae</taxon>
        <taxon>Catalinimonas</taxon>
    </lineage>
</organism>
<name>A0A1G9BKV3_9BACT</name>
<dbReference type="AlphaFoldDB" id="A0A1G9BKV3"/>
<evidence type="ECO:0000256" key="1">
    <source>
        <dbReference type="SAM" id="MobiDB-lite"/>
    </source>
</evidence>
<evidence type="ECO:0000313" key="4">
    <source>
        <dbReference type="Proteomes" id="UP000198510"/>
    </source>
</evidence>
<dbReference type="InterPro" id="IPR057744">
    <property type="entry name" value="OTAase-like"/>
</dbReference>
<dbReference type="STRING" id="1075417.SAMN05421823_102646"/>
<dbReference type="PANTHER" id="PTHR43135:SF3">
    <property type="entry name" value="ALPHA-D-RIBOSE 1-METHYLPHOSPHONATE 5-TRIPHOSPHATE DIPHOSPHATASE"/>
    <property type="match status" value="1"/>
</dbReference>
<reference evidence="3 4" key="1">
    <citation type="submission" date="2016-10" db="EMBL/GenBank/DDBJ databases">
        <authorList>
            <person name="de Groot N.N."/>
        </authorList>
    </citation>
    <scope>NUCLEOTIDE SEQUENCE [LARGE SCALE GENOMIC DNA]</scope>
    <source>
        <strain evidence="3 4">DSM 25186</strain>
    </source>
</reference>
<dbReference type="SUPFAM" id="SSF51556">
    <property type="entry name" value="Metallo-dependent hydrolases"/>
    <property type="match status" value="1"/>
</dbReference>
<sequence>MLLLLLGVAWSAQAQKIYLHCGRLIDGKQNKAQEKMTVVVEGKQIVAVQKGFVQPGTGDSLVDLRQKTVMPGFFDLHVHLESESSPSTYIDRFRLNKADLAFRSAVYARRTLLAGFTTVRDLGGSGVNVALRNAINSGYAEGPRVYTAEKSIASTGGHADPSNGMRDDLRGDPGPAEGVINGPEEARKAVRQRYKNGADVIKITATGGVLSVAKDGSGPQFTEEEIRAIVETAKDYGMITAAHAHGAEGMKRAIRAGITTIEHGTLMDDETMDLMVEHGTWYVPTITAGKEAAANAEKPGYYPEVVVPKARAIGPKIQDNFAKAYKRGVKIAFGTDAGVFKHGENAREFGYMVDAGMPPMEAIKAATSSAAEVLQVSNQLGSVEAGKMADLVAVDENPLTNIKTLEHVTFVMKDGIIYKSE</sequence>
<dbReference type="CDD" id="cd01299">
    <property type="entry name" value="Met_dep_hydrolase_A"/>
    <property type="match status" value="1"/>
</dbReference>
<evidence type="ECO:0000259" key="2">
    <source>
        <dbReference type="Pfam" id="PF01979"/>
    </source>
</evidence>
<feature type="domain" description="Amidohydrolase-related" evidence="2">
    <location>
        <begin position="68"/>
        <end position="415"/>
    </location>
</feature>
<gene>
    <name evidence="3" type="ORF">SAMN05421823_102646</name>
</gene>
<dbReference type="Gene3D" id="2.30.40.10">
    <property type="entry name" value="Urease, subunit C, domain 1"/>
    <property type="match status" value="1"/>
</dbReference>
<dbReference type="Pfam" id="PF01979">
    <property type="entry name" value="Amidohydro_1"/>
    <property type="match status" value="1"/>
</dbReference>
<dbReference type="GO" id="GO:0016810">
    <property type="term" value="F:hydrolase activity, acting on carbon-nitrogen (but not peptide) bonds"/>
    <property type="evidence" value="ECO:0007669"/>
    <property type="project" value="InterPro"/>
</dbReference>
<keyword evidence="4" id="KW-1185">Reference proteome</keyword>
<dbReference type="SUPFAM" id="SSF51338">
    <property type="entry name" value="Composite domain of metallo-dependent hydrolases"/>
    <property type="match status" value="1"/>
</dbReference>
<evidence type="ECO:0000313" key="3">
    <source>
        <dbReference type="EMBL" id="SDK40077.1"/>
    </source>
</evidence>
<dbReference type="InterPro" id="IPR011059">
    <property type="entry name" value="Metal-dep_hydrolase_composite"/>
</dbReference>
<dbReference type="EMBL" id="FNFO01000002">
    <property type="protein sequence ID" value="SDK40077.1"/>
    <property type="molecule type" value="Genomic_DNA"/>
</dbReference>
<dbReference type="InterPro" id="IPR032466">
    <property type="entry name" value="Metal_Hydrolase"/>
</dbReference>
<dbReference type="PANTHER" id="PTHR43135">
    <property type="entry name" value="ALPHA-D-RIBOSE 1-METHYLPHOSPHONATE 5-TRIPHOSPHATE DIPHOSPHATASE"/>
    <property type="match status" value="1"/>
</dbReference>
<protein>
    <submittedName>
        <fullName evidence="3">Imidazolonepropionase</fullName>
    </submittedName>
</protein>
<dbReference type="Proteomes" id="UP000198510">
    <property type="component" value="Unassembled WGS sequence"/>
</dbReference>
<dbReference type="InterPro" id="IPR006680">
    <property type="entry name" value="Amidohydro-rel"/>
</dbReference>